<organism evidence="16 17">
    <name type="scientific">Planococcus halotolerans</name>
    <dbReference type="NCBI Taxonomy" id="2233542"/>
    <lineage>
        <taxon>Bacteria</taxon>
        <taxon>Bacillati</taxon>
        <taxon>Bacillota</taxon>
        <taxon>Bacilli</taxon>
        <taxon>Bacillales</taxon>
        <taxon>Caryophanaceae</taxon>
        <taxon>Planococcus</taxon>
    </lineage>
</organism>
<dbReference type="EMBL" id="QLZR01000002">
    <property type="protein sequence ID" value="RAZ79461.1"/>
    <property type="molecule type" value="Genomic_DNA"/>
</dbReference>
<dbReference type="SUPFAM" id="SSF158472">
    <property type="entry name" value="HAMP domain-like"/>
    <property type="match status" value="1"/>
</dbReference>
<keyword evidence="5" id="KW-0597">Phosphoprotein</keyword>
<evidence type="ECO:0000256" key="7">
    <source>
        <dbReference type="ARBA" id="ARBA00022692"/>
    </source>
</evidence>
<keyword evidence="4" id="KW-1003">Cell membrane</keyword>
<name>A0A365L1Y1_9BACL</name>
<evidence type="ECO:0000313" key="17">
    <source>
        <dbReference type="Proteomes" id="UP000251002"/>
    </source>
</evidence>
<comment type="subcellular location">
    <subcellularLocation>
        <location evidence="2">Cell membrane</location>
        <topology evidence="2">Multi-pass membrane protein</topology>
    </subcellularLocation>
</comment>
<dbReference type="Pfam" id="PF02518">
    <property type="entry name" value="HATPase_c"/>
    <property type="match status" value="1"/>
</dbReference>
<dbReference type="CDD" id="cd00075">
    <property type="entry name" value="HATPase"/>
    <property type="match status" value="1"/>
</dbReference>
<evidence type="ECO:0000256" key="4">
    <source>
        <dbReference type="ARBA" id="ARBA00022475"/>
    </source>
</evidence>
<evidence type="ECO:0000256" key="9">
    <source>
        <dbReference type="ARBA" id="ARBA00022777"/>
    </source>
</evidence>
<feature type="domain" description="Histidine kinase" evidence="14">
    <location>
        <begin position="85"/>
        <end position="295"/>
    </location>
</feature>
<dbReference type="RefSeq" id="WP_112223031.1">
    <property type="nucleotide sequence ID" value="NZ_CP196859.1"/>
</dbReference>
<feature type="domain" description="HAMP" evidence="15">
    <location>
        <begin position="23"/>
        <end position="77"/>
    </location>
</feature>
<evidence type="ECO:0000256" key="8">
    <source>
        <dbReference type="ARBA" id="ARBA00022741"/>
    </source>
</evidence>
<dbReference type="GO" id="GO:0005886">
    <property type="term" value="C:plasma membrane"/>
    <property type="evidence" value="ECO:0007669"/>
    <property type="project" value="UniProtKB-SubCell"/>
</dbReference>
<dbReference type="FunFam" id="1.10.287.130:FF:000001">
    <property type="entry name" value="Two-component sensor histidine kinase"/>
    <property type="match status" value="1"/>
</dbReference>
<evidence type="ECO:0000256" key="11">
    <source>
        <dbReference type="ARBA" id="ARBA00022989"/>
    </source>
</evidence>
<keyword evidence="12" id="KW-0902">Two-component regulatory system</keyword>
<sequence>MVLAAAVLLAMIPVIISGAVLAGVVTKPIAALTETMKNIQQSGNFQKLPVAEQSNDELKQMGLTFNDMMALLEENYSKQEEFVSNASHELKTPLTIIGSYARLLERQGLDDEAVAKESITAIRAETDRMKEMIEQLLLIARRNETAPEFEKVELGTFMEETIAAFNQSYDREFILKVESEPFIVLTDAVKFKQLLYILLDNARKYSSDRIEIIAKMDETAMVQIRDYGDGIPKESLPYVFDRFYRVDKARARETGGFGLGLSLAAHLAELLKLKLEIESIEQLGTTVSVIFSSDFNVPEIKSKQEGS</sequence>
<keyword evidence="7" id="KW-0812">Transmembrane</keyword>
<dbReference type="InterPro" id="IPR036097">
    <property type="entry name" value="HisK_dim/P_sf"/>
</dbReference>
<dbReference type="InterPro" id="IPR050398">
    <property type="entry name" value="HssS/ArlS-like"/>
</dbReference>
<accession>A0A365L1Y1</accession>
<evidence type="ECO:0000256" key="6">
    <source>
        <dbReference type="ARBA" id="ARBA00022679"/>
    </source>
</evidence>
<dbReference type="Gene3D" id="1.10.287.130">
    <property type="match status" value="1"/>
</dbReference>
<dbReference type="Proteomes" id="UP000251002">
    <property type="component" value="Unassembled WGS sequence"/>
</dbReference>
<dbReference type="PROSITE" id="PS50109">
    <property type="entry name" value="HIS_KIN"/>
    <property type="match status" value="1"/>
</dbReference>
<dbReference type="InterPro" id="IPR004358">
    <property type="entry name" value="Sig_transdc_His_kin-like_C"/>
</dbReference>
<evidence type="ECO:0000256" key="1">
    <source>
        <dbReference type="ARBA" id="ARBA00000085"/>
    </source>
</evidence>
<dbReference type="GO" id="GO:0005524">
    <property type="term" value="F:ATP binding"/>
    <property type="evidence" value="ECO:0007669"/>
    <property type="project" value="UniProtKB-KW"/>
</dbReference>
<dbReference type="CDD" id="cd06225">
    <property type="entry name" value="HAMP"/>
    <property type="match status" value="1"/>
</dbReference>
<evidence type="ECO:0000256" key="2">
    <source>
        <dbReference type="ARBA" id="ARBA00004651"/>
    </source>
</evidence>
<keyword evidence="9" id="KW-0418">Kinase</keyword>
<dbReference type="PANTHER" id="PTHR45528">
    <property type="entry name" value="SENSOR HISTIDINE KINASE CPXA"/>
    <property type="match status" value="1"/>
</dbReference>
<evidence type="ECO:0000259" key="14">
    <source>
        <dbReference type="PROSITE" id="PS50109"/>
    </source>
</evidence>
<keyword evidence="17" id="KW-1185">Reference proteome</keyword>
<keyword evidence="6" id="KW-0808">Transferase</keyword>
<dbReference type="Pfam" id="PF00512">
    <property type="entry name" value="HisKA"/>
    <property type="match status" value="1"/>
</dbReference>
<evidence type="ECO:0000256" key="13">
    <source>
        <dbReference type="ARBA" id="ARBA00023136"/>
    </source>
</evidence>
<dbReference type="AlphaFoldDB" id="A0A365L1Y1"/>
<dbReference type="PANTHER" id="PTHR45528:SF12">
    <property type="entry name" value="SENSOR HISTIDINE KINASE ARSS"/>
    <property type="match status" value="1"/>
</dbReference>
<dbReference type="InterPro" id="IPR036890">
    <property type="entry name" value="HATPase_C_sf"/>
</dbReference>
<protein>
    <recommendedName>
        <fullName evidence="3">histidine kinase</fullName>
        <ecNumber evidence="3">2.7.13.3</ecNumber>
    </recommendedName>
</protein>
<keyword evidence="13" id="KW-0472">Membrane</keyword>
<dbReference type="InterPro" id="IPR005467">
    <property type="entry name" value="His_kinase_dom"/>
</dbReference>
<dbReference type="Pfam" id="PF00672">
    <property type="entry name" value="HAMP"/>
    <property type="match status" value="1"/>
</dbReference>
<gene>
    <name evidence="16" type="ORF">DP120_07565</name>
</gene>
<reference evidence="16 17" key="1">
    <citation type="submission" date="2018-06" db="EMBL/GenBank/DDBJ databases">
        <title>The draft genome sequences of strains SCU63 and S1.</title>
        <authorList>
            <person name="Gan L."/>
        </authorList>
    </citation>
    <scope>NUCLEOTIDE SEQUENCE [LARGE SCALE GENOMIC DNA]</scope>
    <source>
        <strain evidence="16 17">SCU63</strain>
    </source>
</reference>
<evidence type="ECO:0000256" key="12">
    <source>
        <dbReference type="ARBA" id="ARBA00023012"/>
    </source>
</evidence>
<evidence type="ECO:0000313" key="16">
    <source>
        <dbReference type="EMBL" id="RAZ79461.1"/>
    </source>
</evidence>
<dbReference type="InterPro" id="IPR003661">
    <property type="entry name" value="HisK_dim/P_dom"/>
</dbReference>
<dbReference type="GO" id="GO:0000155">
    <property type="term" value="F:phosphorelay sensor kinase activity"/>
    <property type="evidence" value="ECO:0007669"/>
    <property type="project" value="InterPro"/>
</dbReference>
<comment type="catalytic activity">
    <reaction evidence="1">
        <text>ATP + protein L-histidine = ADP + protein N-phospho-L-histidine.</text>
        <dbReference type="EC" id="2.7.13.3"/>
    </reaction>
</comment>
<dbReference type="InterPro" id="IPR003594">
    <property type="entry name" value="HATPase_dom"/>
</dbReference>
<dbReference type="PROSITE" id="PS50885">
    <property type="entry name" value="HAMP"/>
    <property type="match status" value="1"/>
</dbReference>
<dbReference type="CDD" id="cd00082">
    <property type="entry name" value="HisKA"/>
    <property type="match status" value="1"/>
</dbReference>
<comment type="caution">
    <text evidence="16">The sequence shown here is derived from an EMBL/GenBank/DDBJ whole genome shotgun (WGS) entry which is preliminary data.</text>
</comment>
<evidence type="ECO:0000259" key="15">
    <source>
        <dbReference type="PROSITE" id="PS50885"/>
    </source>
</evidence>
<evidence type="ECO:0000256" key="5">
    <source>
        <dbReference type="ARBA" id="ARBA00022553"/>
    </source>
</evidence>
<dbReference type="Gene3D" id="3.30.565.10">
    <property type="entry name" value="Histidine kinase-like ATPase, C-terminal domain"/>
    <property type="match status" value="1"/>
</dbReference>
<keyword evidence="11" id="KW-1133">Transmembrane helix</keyword>
<dbReference type="SMART" id="SM00387">
    <property type="entry name" value="HATPase_c"/>
    <property type="match status" value="1"/>
</dbReference>
<dbReference type="SMART" id="SM00304">
    <property type="entry name" value="HAMP"/>
    <property type="match status" value="1"/>
</dbReference>
<dbReference type="EC" id="2.7.13.3" evidence="3"/>
<dbReference type="SMART" id="SM00388">
    <property type="entry name" value="HisKA"/>
    <property type="match status" value="1"/>
</dbReference>
<dbReference type="SUPFAM" id="SSF55874">
    <property type="entry name" value="ATPase domain of HSP90 chaperone/DNA topoisomerase II/histidine kinase"/>
    <property type="match status" value="1"/>
</dbReference>
<keyword evidence="8" id="KW-0547">Nucleotide-binding</keyword>
<dbReference type="SUPFAM" id="SSF47384">
    <property type="entry name" value="Homodimeric domain of signal transducing histidine kinase"/>
    <property type="match status" value="1"/>
</dbReference>
<keyword evidence="10" id="KW-0067">ATP-binding</keyword>
<dbReference type="PRINTS" id="PR00344">
    <property type="entry name" value="BCTRLSENSOR"/>
</dbReference>
<proteinExistence type="predicted"/>
<evidence type="ECO:0000256" key="10">
    <source>
        <dbReference type="ARBA" id="ARBA00022840"/>
    </source>
</evidence>
<evidence type="ECO:0000256" key="3">
    <source>
        <dbReference type="ARBA" id="ARBA00012438"/>
    </source>
</evidence>
<dbReference type="InterPro" id="IPR003660">
    <property type="entry name" value="HAMP_dom"/>
</dbReference>
<dbReference type="Gene3D" id="6.10.340.10">
    <property type="match status" value="1"/>
</dbReference>